<evidence type="ECO:0000313" key="21">
    <source>
        <dbReference type="EMBL" id="KSU02529.1"/>
    </source>
</evidence>
<evidence type="ECO:0000256" key="12">
    <source>
        <dbReference type="ARBA" id="ARBA00045139"/>
    </source>
</evidence>
<dbReference type="FunFam" id="2.70.70.10:FF:000001">
    <property type="entry name" value="PTS system glucose-specific IIA component"/>
    <property type="match status" value="1"/>
</dbReference>
<name>A0A0V8CNT5_LACLL</name>
<dbReference type="AlphaFoldDB" id="A0A0V8CNT5"/>
<dbReference type="PROSITE" id="PS51103">
    <property type="entry name" value="PTS_EIIC_TYPE_1"/>
    <property type="match status" value="1"/>
</dbReference>
<dbReference type="PANTHER" id="PTHR30175:SF1">
    <property type="entry name" value="PTS SYSTEM ARBUTIN-, CELLOBIOSE-, AND SALICIN-SPECIFIC EIIBC COMPONENT-RELATED"/>
    <property type="match status" value="1"/>
</dbReference>
<dbReference type="Gene3D" id="2.70.70.10">
    <property type="entry name" value="Glucose Permease (Domain IIA)"/>
    <property type="match status" value="1"/>
</dbReference>
<feature type="transmembrane region" description="Helical" evidence="17">
    <location>
        <begin position="285"/>
        <end position="311"/>
    </location>
</feature>
<keyword evidence="9 17" id="KW-1133">Transmembrane helix</keyword>
<feature type="transmembrane region" description="Helical" evidence="17">
    <location>
        <begin position="243"/>
        <end position="265"/>
    </location>
</feature>
<dbReference type="GO" id="GO:0016301">
    <property type="term" value="F:kinase activity"/>
    <property type="evidence" value="ECO:0007669"/>
    <property type="project" value="UniProtKB-KW"/>
</dbReference>
<dbReference type="Proteomes" id="UP000053058">
    <property type="component" value="Unassembled WGS sequence"/>
</dbReference>
<reference evidence="22" key="1">
    <citation type="submission" date="2015-10" db="EMBL/GenBank/DDBJ databases">
        <title>Draft Genome Sequences of 11 Lactococcus lactis subspecies cremoris strains.</title>
        <authorList>
            <person name="Wels M."/>
            <person name="Backus L."/>
            <person name="Boekhorst J."/>
            <person name="Dijkstra A."/>
            <person name="Beerthuizen M."/>
            <person name="Kelly W."/>
            <person name="Siezen R."/>
            <person name="Bachmann H."/>
            <person name="Van Hijum S."/>
        </authorList>
    </citation>
    <scope>NUCLEOTIDE SEQUENCE [LARGE SCALE GENOMIC DNA]</scope>
    <source>
        <strain evidence="22">KF282</strain>
    </source>
</reference>
<evidence type="ECO:0000256" key="9">
    <source>
        <dbReference type="ARBA" id="ARBA00022989"/>
    </source>
</evidence>
<evidence type="ECO:0000256" key="2">
    <source>
        <dbReference type="ARBA" id="ARBA00022448"/>
    </source>
</evidence>
<evidence type="ECO:0000256" key="13">
    <source>
        <dbReference type="ARBA" id="ARBA00048931"/>
    </source>
</evidence>
<comment type="catalytic activity">
    <reaction evidence="13">
        <text>N(pros)-phospho-L-histidyl-[protein](out) + sucrose = sucrose 6(G)-phosphate(in) + L-histidyl-[protein]</text>
        <dbReference type="Rhea" id="RHEA:49236"/>
        <dbReference type="Rhea" id="RHEA-COMP:9745"/>
        <dbReference type="Rhea" id="RHEA-COMP:9746"/>
        <dbReference type="ChEBI" id="CHEBI:17992"/>
        <dbReference type="ChEBI" id="CHEBI:29979"/>
        <dbReference type="ChEBI" id="CHEBI:64837"/>
        <dbReference type="ChEBI" id="CHEBI:91002"/>
        <dbReference type="EC" id="2.7.1.211"/>
    </reaction>
</comment>
<evidence type="ECO:0000256" key="4">
    <source>
        <dbReference type="ARBA" id="ARBA00022597"/>
    </source>
</evidence>
<dbReference type="NCBIfam" id="TIGR00830">
    <property type="entry name" value="PTBA"/>
    <property type="match status" value="1"/>
</dbReference>
<keyword evidence="5" id="KW-0808">Transferase</keyword>
<feature type="transmembrane region" description="Helical" evidence="17">
    <location>
        <begin position="111"/>
        <end position="134"/>
    </location>
</feature>
<protein>
    <recommendedName>
        <fullName evidence="14">PTS system sucrose-specific EIIBCA component</fullName>
        <ecNumber evidence="11">2.7.1.211</ecNumber>
    </recommendedName>
    <alternativeName>
        <fullName evidence="15">EIIBCA-Scr</fullName>
    </alternativeName>
</protein>
<evidence type="ECO:0000256" key="3">
    <source>
        <dbReference type="ARBA" id="ARBA00022475"/>
    </source>
</evidence>
<dbReference type="InterPro" id="IPR001127">
    <property type="entry name" value="PTS_EIIA_1_perm"/>
</dbReference>
<proteinExistence type="predicted"/>
<keyword evidence="7 17" id="KW-0812">Transmembrane</keyword>
<comment type="function">
    <text evidence="12">The phosphoenolpyruvate-dependent sugar phosphotransferase system (sugar PTS), a major carbohydrate active transport system, catalyzes the phosphorylation of incoming sugar substrates concomitantly with their translocation across the cell membrane. This system is involved in sucrose transport.</text>
</comment>
<evidence type="ECO:0000259" key="18">
    <source>
        <dbReference type="PROSITE" id="PS51093"/>
    </source>
</evidence>
<dbReference type="InterPro" id="IPR011055">
    <property type="entry name" value="Dup_hybrid_motif"/>
</dbReference>
<evidence type="ECO:0000259" key="19">
    <source>
        <dbReference type="PROSITE" id="PS51098"/>
    </source>
</evidence>
<organism evidence="21 22">
    <name type="scientific">Lactococcus lactis subsp. lactis</name>
    <name type="common">Streptococcus lactis</name>
    <dbReference type="NCBI Taxonomy" id="1360"/>
    <lineage>
        <taxon>Bacteria</taxon>
        <taxon>Bacillati</taxon>
        <taxon>Bacillota</taxon>
        <taxon>Bacilli</taxon>
        <taxon>Lactobacillales</taxon>
        <taxon>Streptococcaceae</taxon>
        <taxon>Lactococcus</taxon>
    </lineage>
</organism>
<dbReference type="InterPro" id="IPR011297">
    <property type="entry name" value="PTS_IIABC_b_glu"/>
</dbReference>
<evidence type="ECO:0000256" key="5">
    <source>
        <dbReference type="ARBA" id="ARBA00022679"/>
    </source>
</evidence>
<dbReference type="InterPro" id="IPR013013">
    <property type="entry name" value="PTS_EIIC_1"/>
</dbReference>
<dbReference type="GO" id="GO:0015771">
    <property type="term" value="P:trehalose transport"/>
    <property type="evidence" value="ECO:0007669"/>
    <property type="project" value="TreeGrafter"/>
</dbReference>
<feature type="transmembrane region" description="Helical" evidence="17">
    <location>
        <begin position="196"/>
        <end position="222"/>
    </location>
</feature>
<dbReference type="GO" id="GO:0009401">
    <property type="term" value="P:phosphoenolpyruvate-dependent sugar phosphotransferase system"/>
    <property type="evidence" value="ECO:0007669"/>
    <property type="project" value="UniProtKB-KW"/>
</dbReference>
<evidence type="ECO:0000256" key="14">
    <source>
        <dbReference type="ARBA" id="ARBA00074554"/>
    </source>
</evidence>
<dbReference type="FunFam" id="3.30.1360.60:FF:000001">
    <property type="entry name" value="PTS system glucose-specific IIBC component PtsG"/>
    <property type="match status" value="1"/>
</dbReference>
<keyword evidence="6" id="KW-0598">Phosphotransferase system</keyword>
<feature type="transmembrane region" description="Helical" evidence="17">
    <location>
        <begin position="172"/>
        <end position="190"/>
    </location>
</feature>
<dbReference type="SUPFAM" id="SSF55604">
    <property type="entry name" value="Glucose permease domain IIB"/>
    <property type="match status" value="1"/>
</dbReference>
<gene>
    <name evidence="21" type="ORF">KF282_2323</name>
</gene>
<dbReference type="CDD" id="cd00212">
    <property type="entry name" value="PTS_IIB_glc"/>
    <property type="match status" value="1"/>
</dbReference>
<dbReference type="EC" id="2.7.1.211" evidence="11"/>
<evidence type="ECO:0000313" key="22">
    <source>
        <dbReference type="Proteomes" id="UP000053058"/>
    </source>
</evidence>
<feature type="active site" description="Phosphocysteine intermediate; for EIIB activity" evidence="16">
    <location>
        <position position="26"/>
    </location>
</feature>
<keyword evidence="4" id="KW-0762">Sugar transport</keyword>
<dbReference type="PANTHER" id="PTHR30175">
    <property type="entry name" value="PHOSPHOTRANSFERASE SYSTEM TRANSPORT PROTEIN"/>
    <property type="match status" value="1"/>
</dbReference>
<dbReference type="NCBIfam" id="TIGR01995">
    <property type="entry name" value="PTS-II-ABC-beta"/>
    <property type="match status" value="1"/>
</dbReference>
<evidence type="ECO:0000259" key="20">
    <source>
        <dbReference type="PROSITE" id="PS51103"/>
    </source>
</evidence>
<dbReference type="InterPro" id="IPR050558">
    <property type="entry name" value="PTS_Sugar-Specific_Components"/>
</dbReference>
<keyword evidence="8" id="KW-0418">Kinase</keyword>
<keyword evidence="10 17" id="KW-0472">Membrane</keyword>
<keyword evidence="3" id="KW-1003">Cell membrane</keyword>
<feature type="domain" description="PTS EIIB type-1" evidence="19">
    <location>
        <begin position="4"/>
        <end position="86"/>
    </location>
</feature>
<feature type="domain" description="PTS EIIC type-1" evidence="20">
    <location>
        <begin position="102"/>
        <end position="460"/>
    </location>
</feature>
<comment type="caution">
    <text evidence="21">The sequence shown here is derived from an EMBL/GenBank/DDBJ whole genome shotgun (WGS) entry which is preliminary data.</text>
</comment>
<feature type="domain" description="PTS EIIA type-1" evidence="18">
    <location>
        <begin position="487"/>
        <end position="591"/>
    </location>
</feature>
<dbReference type="PROSITE" id="PS51093">
    <property type="entry name" value="PTS_EIIA_TYPE_1"/>
    <property type="match status" value="1"/>
</dbReference>
<keyword evidence="2" id="KW-0813">Transport</keyword>
<dbReference type="GO" id="GO:0008982">
    <property type="term" value="F:protein-N(PI)-phosphohistidine-sugar phosphotransferase activity"/>
    <property type="evidence" value="ECO:0007669"/>
    <property type="project" value="InterPro"/>
</dbReference>
<accession>A0A0V8CNT5</accession>
<feature type="transmembrane region" description="Helical" evidence="17">
    <location>
        <begin position="352"/>
        <end position="372"/>
    </location>
</feature>
<evidence type="ECO:0000256" key="11">
    <source>
        <dbReference type="ARBA" id="ARBA00044053"/>
    </source>
</evidence>
<dbReference type="SUPFAM" id="SSF51261">
    <property type="entry name" value="Duplicated hybrid motif"/>
    <property type="match status" value="1"/>
</dbReference>
<dbReference type="PROSITE" id="PS00371">
    <property type="entry name" value="PTS_EIIA_TYPE_1_HIS"/>
    <property type="match status" value="1"/>
</dbReference>
<dbReference type="InterPro" id="IPR003352">
    <property type="entry name" value="PTS_EIIC"/>
</dbReference>
<feature type="transmembrane region" description="Helical" evidence="17">
    <location>
        <begin position="140"/>
        <end position="160"/>
    </location>
</feature>
<dbReference type="Pfam" id="PF02378">
    <property type="entry name" value="PTS_EIIC"/>
    <property type="match status" value="1"/>
</dbReference>
<evidence type="ECO:0000256" key="7">
    <source>
        <dbReference type="ARBA" id="ARBA00022692"/>
    </source>
</evidence>
<comment type="subcellular location">
    <subcellularLocation>
        <location evidence="1">Cell membrane</location>
        <topology evidence="1">Multi-pass membrane protein</topology>
    </subcellularLocation>
</comment>
<evidence type="ECO:0000256" key="10">
    <source>
        <dbReference type="ARBA" id="ARBA00023136"/>
    </source>
</evidence>
<dbReference type="GO" id="GO:0005886">
    <property type="term" value="C:plasma membrane"/>
    <property type="evidence" value="ECO:0007669"/>
    <property type="project" value="UniProtKB-SubCell"/>
</dbReference>
<feature type="transmembrane region" description="Helical" evidence="17">
    <location>
        <begin position="423"/>
        <end position="444"/>
    </location>
</feature>
<dbReference type="PATRIC" id="fig|1360.105.peg.1515"/>
<dbReference type="Pfam" id="PF00358">
    <property type="entry name" value="PTS_EIIA_1"/>
    <property type="match status" value="1"/>
</dbReference>
<dbReference type="PROSITE" id="PS01035">
    <property type="entry name" value="PTS_EIIB_TYPE_1_CYS"/>
    <property type="match status" value="1"/>
</dbReference>
<sequence>MKYKDTAKKIFDIVGGKGNISSATHCVTRLRLVLKDETKVNDDEVKAIPNVIGVNKKSGQYQVILGNEVGDYYKEFAKLGNFDSGIEESISSKGNIFENILDYIAGSMTPLIPALLGGGMLKVLVILLPLLGIANSNSQTVSFISVFGDATYYFLPLLLAYSASQKMKVTPALAMAVGGILLHPDFISMVSSGKPLALFGVTVMPASYSSSVIPILIMVWLMKYIEKYLNKIVPGVTKSFLQPTLVLLVSGFIALVAIGPLGVIVGKGLSIAVTSLHGYAGWLALGIMGALMPLIVMTGMHWAFAPIFLAASFSNPEVLILPAMLASNLAQGAACMAVALKSKNANTKQVSFAAGFSALLAGVTEPALYGVTLKYRKPLYAAMIGGGLTGIFVGFVNLKSFAFVVPSIVGLPQFINNNIPSNFIYALIASAMTITITFVLTYLFGIDEEESNEPEIEKTTLRTGISTPYKVFSPISGEVVSINDVPDETFSQKMLGDGVAIIPHNEDIKAPFNGKIISIFPTKHAIGLKSDTGVELLIHVGLDTVELKGEGFKLNVKDGELVVKGQTLMNVDFKLLKRKGYNTITPIVVTNTNDYLEVLENLNEKNVTNRNEILTIL</sequence>
<evidence type="ECO:0000256" key="6">
    <source>
        <dbReference type="ARBA" id="ARBA00022683"/>
    </source>
</evidence>
<dbReference type="InterPro" id="IPR018113">
    <property type="entry name" value="PTrfase_EIIB_Cys"/>
</dbReference>
<feature type="transmembrane region" description="Helical" evidence="17">
    <location>
        <begin position="379"/>
        <end position="403"/>
    </location>
</feature>
<evidence type="ECO:0000256" key="1">
    <source>
        <dbReference type="ARBA" id="ARBA00004651"/>
    </source>
</evidence>
<dbReference type="Gene3D" id="3.30.1360.60">
    <property type="entry name" value="Glucose permease domain IIB"/>
    <property type="match status" value="1"/>
</dbReference>
<dbReference type="Pfam" id="PF00367">
    <property type="entry name" value="PTS_EIIB"/>
    <property type="match status" value="1"/>
</dbReference>
<feature type="transmembrane region" description="Helical" evidence="17">
    <location>
        <begin position="318"/>
        <end position="340"/>
    </location>
</feature>
<dbReference type="EMBL" id="LKLN01000080">
    <property type="protein sequence ID" value="KSU02529.1"/>
    <property type="molecule type" value="Genomic_DNA"/>
</dbReference>
<dbReference type="GO" id="GO:0090589">
    <property type="term" value="F:protein-phosphocysteine-trehalose phosphotransferase system transporter activity"/>
    <property type="evidence" value="ECO:0007669"/>
    <property type="project" value="TreeGrafter"/>
</dbReference>
<evidence type="ECO:0000256" key="16">
    <source>
        <dbReference type="PROSITE-ProRule" id="PRU00421"/>
    </source>
</evidence>
<evidence type="ECO:0000256" key="15">
    <source>
        <dbReference type="ARBA" id="ARBA00081008"/>
    </source>
</evidence>
<evidence type="ECO:0000256" key="17">
    <source>
        <dbReference type="SAM" id="Phobius"/>
    </source>
</evidence>
<dbReference type="PROSITE" id="PS51098">
    <property type="entry name" value="PTS_EIIB_TYPE_1"/>
    <property type="match status" value="1"/>
</dbReference>
<dbReference type="InterPro" id="IPR036878">
    <property type="entry name" value="Glu_permease_IIB"/>
</dbReference>
<dbReference type="RefSeq" id="WP_058220117.1">
    <property type="nucleotide sequence ID" value="NZ_LKLN01000080.1"/>
</dbReference>
<evidence type="ECO:0000256" key="8">
    <source>
        <dbReference type="ARBA" id="ARBA00022777"/>
    </source>
</evidence>
<dbReference type="InterPro" id="IPR001996">
    <property type="entry name" value="PTS_IIB_1"/>
</dbReference>